<feature type="region of interest" description="Disordered" evidence="1">
    <location>
        <begin position="849"/>
        <end position="908"/>
    </location>
</feature>
<reference evidence="3 4" key="1">
    <citation type="submission" date="2012-02" db="EMBL/GenBank/DDBJ databases">
        <title>Complete sequence of chromosome of Singulisphaera acidiphila DSM 18658.</title>
        <authorList>
            <consortium name="US DOE Joint Genome Institute (JGI-PGF)"/>
            <person name="Lucas S."/>
            <person name="Copeland A."/>
            <person name="Lapidus A."/>
            <person name="Glavina del Rio T."/>
            <person name="Dalin E."/>
            <person name="Tice H."/>
            <person name="Bruce D."/>
            <person name="Goodwin L."/>
            <person name="Pitluck S."/>
            <person name="Peters L."/>
            <person name="Ovchinnikova G."/>
            <person name="Chertkov O."/>
            <person name="Kyrpides N."/>
            <person name="Mavromatis K."/>
            <person name="Ivanova N."/>
            <person name="Brettin T."/>
            <person name="Detter J.C."/>
            <person name="Han C."/>
            <person name="Larimer F."/>
            <person name="Land M."/>
            <person name="Hauser L."/>
            <person name="Markowitz V."/>
            <person name="Cheng J.-F."/>
            <person name="Hugenholtz P."/>
            <person name="Woyke T."/>
            <person name="Wu D."/>
            <person name="Tindall B."/>
            <person name="Pomrenke H."/>
            <person name="Brambilla E."/>
            <person name="Klenk H.-P."/>
            <person name="Eisen J.A."/>
        </authorList>
    </citation>
    <scope>NUCLEOTIDE SEQUENCE [LARGE SCALE GENOMIC DNA]</scope>
    <source>
        <strain evidence="4">ATCC BAA-1392 / DSM 18658 / VKM B-2454 / MOB10</strain>
    </source>
</reference>
<feature type="transmembrane region" description="Helical" evidence="2">
    <location>
        <begin position="586"/>
        <end position="605"/>
    </location>
</feature>
<dbReference type="SUPFAM" id="SSF52317">
    <property type="entry name" value="Class I glutamine amidotransferase-like"/>
    <property type="match status" value="1"/>
</dbReference>
<dbReference type="KEGG" id="saci:Sinac_6013"/>
<accession>L0DL52</accession>
<keyword evidence="2" id="KW-1133">Transmembrane helix</keyword>
<evidence type="ECO:0000256" key="1">
    <source>
        <dbReference type="SAM" id="MobiDB-lite"/>
    </source>
</evidence>
<dbReference type="eggNOG" id="ENOG502Z8KM">
    <property type="taxonomic scope" value="Bacteria"/>
</dbReference>
<dbReference type="Gene3D" id="3.40.50.880">
    <property type="match status" value="1"/>
</dbReference>
<sequence>MPRKPLEANQGSHHVNHPTSVVRRLSQALTLVGLLVGTSAWAQLPTAEERLKILTDPESVKAKVEKDKTRPPLELFRSQIAPFDILPFVKANHWSTLSLEMRANYDDYVGMLHTSPVRMLGMPREGELAADAPQEVIYRREVRLLKEQRAKLGLQIMMPRIPKELGLELTRPEAIRADEIWQASLRVLEPFQMLILILSKDETDLYSRWGQFQAMAPLSADREDAQVFDKQRYYRMVLPMESGTFPLSSHPLTWTTLSHIIWDGLPAERLTPAQQQAMLDWLHWGGQLILIGGARPSFAALGDSFLGPYLPASLSGESDLLNESDLKPLSDAFRPIIPYAVREEPVPVPEVDTEAQRRQHAYLDPEPIRPASNRPVYLAGLRPNPGASTLRLGESSERILGVEQRVGRGRILMLALNPTDPALVAWPGLDTLVRRVILRRPEDNVFGWGGWNGRSVEPAKFGPLLGPDLSWFRILSRDLGASLPRPYVKPAADPVDEVTGLNTNPVASPGAEAAAENAANSANSVAEWVDSSALPKMSRDALEDASGISIPSSGFVLKVILAYVLALVPLNWLICRYVFGRREWAWVVVPVLSLGFAIGVERAAAYDMGYDMACDEIDVLETYGDYPRAHLSRFASLYTTGRIRFTISFPNDPTALALPLDNGRSLRGEDITTSNWQSQPVPALEGFQVQPRSLSLFRAEQMVNLPGAITLVTDAEGRRIVNATDLELKDATVVEVNGPNDRKQTYLGTIKPGATIPLVATPVPRIPAIAKGQLNPNPFLQAFQTYAENRLEDQGEIRLVAWTSKVMAGEKFEPAVDRHRGFTAVVVHLENGPPPAPSGPRYDYLARQTAQATSEPVTVPDPDEPMLENGASSISGSRPRLLRGSPPAPVSPAPSRGEVKATPKSNVR</sequence>
<evidence type="ECO:0000256" key="2">
    <source>
        <dbReference type="SAM" id="Phobius"/>
    </source>
</evidence>
<dbReference type="EMBL" id="CP003364">
    <property type="protein sequence ID" value="AGA30124.1"/>
    <property type="molecule type" value="Genomic_DNA"/>
</dbReference>
<evidence type="ECO:0000313" key="4">
    <source>
        <dbReference type="Proteomes" id="UP000010798"/>
    </source>
</evidence>
<proteinExistence type="predicted"/>
<dbReference type="HOGENOM" id="CLU_333362_0_0_0"/>
<organism evidence="3 4">
    <name type="scientific">Singulisphaera acidiphila (strain ATCC BAA-1392 / DSM 18658 / VKM B-2454 / MOB10)</name>
    <dbReference type="NCBI Taxonomy" id="886293"/>
    <lineage>
        <taxon>Bacteria</taxon>
        <taxon>Pseudomonadati</taxon>
        <taxon>Planctomycetota</taxon>
        <taxon>Planctomycetia</taxon>
        <taxon>Isosphaerales</taxon>
        <taxon>Isosphaeraceae</taxon>
        <taxon>Singulisphaera</taxon>
    </lineage>
</organism>
<keyword evidence="4" id="KW-1185">Reference proteome</keyword>
<dbReference type="Proteomes" id="UP000010798">
    <property type="component" value="Chromosome"/>
</dbReference>
<dbReference type="STRING" id="886293.Sinac_6013"/>
<name>L0DL52_SINAD</name>
<feature type="transmembrane region" description="Helical" evidence="2">
    <location>
        <begin position="555"/>
        <end position="574"/>
    </location>
</feature>
<dbReference type="InterPro" id="IPR029062">
    <property type="entry name" value="Class_I_gatase-like"/>
</dbReference>
<protein>
    <submittedName>
        <fullName evidence="3">Uncharacterized protein</fullName>
    </submittedName>
</protein>
<keyword evidence="2" id="KW-0472">Membrane</keyword>
<dbReference type="AlphaFoldDB" id="L0DL52"/>
<dbReference type="OrthoDB" id="222878at2"/>
<gene>
    <name evidence="3" type="ordered locus">Sinac_6013</name>
</gene>
<keyword evidence="2" id="KW-0812">Transmembrane</keyword>
<evidence type="ECO:0000313" key="3">
    <source>
        <dbReference type="EMBL" id="AGA30124.1"/>
    </source>
</evidence>